<comment type="caution">
    <text evidence="3">The sequence shown here is derived from an EMBL/GenBank/DDBJ whole genome shotgun (WGS) entry which is preliminary data.</text>
</comment>
<proteinExistence type="predicted"/>
<dbReference type="GO" id="GO:0016757">
    <property type="term" value="F:glycosyltransferase activity"/>
    <property type="evidence" value="ECO:0007669"/>
    <property type="project" value="TreeGrafter"/>
</dbReference>
<dbReference type="Pfam" id="PF13439">
    <property type="entry name" value="Glyco_transf_4"/>
    <property type="match status" value="1"/>
</dbReference>
<name>A0A426TSD3_9CHLR</name>
<evidence type="ECO:0000313" key="3">
    <source>
        <dbReference type="EMBL" id="RRR66855.1"/>
    </source>
</evidence>
<dbReference type="EMBL" id="RSAS01000825">
    <property type="protein sequence ID" value="RRR66855.1"/>
    <property type="molecule type" value="Genomic_DNA"/>
</dbReference>
<accession>A0A426TSD3</accession>
<evidence type="ECO:0000313" key="4">
    <source>
        <dbReference type="Proteomes" id="UP000280307"/>
    </source>
</evidence>
<dbReference type="Pfam" id="PF13692">
    <property type="entry name" value="Glyco_trans_1_4"/>
    <property type="match status" value="1"/>
</dbReference>
<dbReference type="FunFam" id="3.40.50.2000:FF:000119">
    <property type="entry name" value="Glycosyl transferase group 1"/>
    <property type="match status" value="1"/>
</dbReference>
<evidence type="ECO:0000256" key="1">
    <source>
        <dbReference type="ARBA" id="ARBA00022679"/>
    </source>
</evidence>
<dbReference type="InterPro" id="IPR028098">
    <property type="entry name" value="Glyco_trans_4-like_N"/>
</dbReference>
<dbReference type="CDD" id="cd03809">
    <property type="entry name" value="GT4_MtfB-like"/>
    <property type="match status" value="1"/>
</dbReference>
<reference evidence="3 4" key="1">
    <citation type="submission" date="2018-12" db="EMBL/GenBank/DDBJ databases">
        <title>Genome Sequence of Candidatus Viridilinea halotolerans isolated from saline sulfide-rich spring.</title>
        <authorList>
            <person name="Grouzdev D.S."/>
            <person name="Burganskaya E.I."/>
            <person name="Krutkina M.S."/>
            <person name="Sukhacheva M.V."/>
            <person name="Gorlenko V.M."/>
        </authorList>
    </citation>
    <scope>NUCLEOTIDE SEQUENCE [LARGE SCALE GENOMIC DNA]</scope>
    <source>
        <strain evidence="3">Chok-6</strain>
    </source>
</reference>
<dbReference type="GO" id="GO:0009103">
    <property type="term" value="P:lipopolysaccharide biosynthetic process"/>
    <property type="evidence" value="ECO:0007669"/>
    <property type="project" value="TreeGrafter"/>
</dbReference>
<dbReference type="SUPFAM" id="SSF53756">
    <property type="entry name" value="UDP-Glycosyltransferase/glycogen phosphorylase"/>
    <property type="match status" value="1"/>
</dbReference>
<dbReference type="AlphaFoldDB" id="A0A426TSD3"/>
<evidence type="ECO:0000259" key="2">
    <source>
        <dbReference type="Pfam" id="PF13439"/>
    </source>
</evidence>
<dbReference type="Gene3D" id="3.40.50.2000">
    <property type="entry name" value="Glycogen Phosphorylase B"/>
    <property type="match status" value="2"/>
</dbReference>
<organism evidence="3 4">
    <name type="scientific">Candidatus Viridilinea halotolerans</name>
    <dbReference type="NCBI Taxonomy" id="2491704"/>
    <lineage>
        <taxon>Bacteria</taxon>
        <taxon>Bacillati</taxon>
        <taxon>Chloroflexota</taxon>
        <taxon>Chloroflexia</taxon>
        <taxon>Chloroflexales</taxon>
        <taxon>Chloroflexineae</taxon>
        <taxon>Oscillochloridaceae</taxon>
        <taxon>Candidatus Viridilinea</taxon>
    </lineage>
</organism>
<dbReference type="Proteomes" id="UP000280307">
    <property type="component" value="Unassembled WGS sequence"/>
</dbReference>
<keyword evidence="1 3" id="KW-0808">Transferase</keyword>
<feature type="domain" description="Glycosyltransferase subfamily 4-like N-terminal" evidence="2">
    <location>
        <begin position="18"/>
        <end position="176"/>
    </location>
</feature>
<dbReference type="PANTHER" id="PTHR46401:SF2">
    <property type="entry name" value="GLYCOSYLTRANSFERASE WBBK-RELATED"/>
    <property type="match status" value="1"/>
</dbReference>
<sequence length="377" mass="41197">MHFAFLARLLGPAYAGYGVQTLLLGLLRAIAELDTEHELTLFVGSDQQVPEELRGAFRIAPLAPAPNAAAARLWWDHVAVGMLCRQLGVDALYCPAHVRPLYAPCPTVVLVLDMMYHRFPEQWPWSEQAYMRLAVAWLTSRATRIPALSEATRRDLLALTTTPPERVEVIYPGVPLGFHPMNATAVRMRYDLPQPYILSVGSDHPRKNLIGTLRAFEQVAPAVTHDLVLVGPTVWPNAALEARIAASPCFSRIRRLGLVSEADLIALYSGAELFVFPSLYEGFGFPVLEALACGCPTITSNVSSLSEVAGDAALLIPPGDTAALAATMQRALGDTSLRTELRRRGIERAKSFSWHVAAQQTLELLRCAGQSQQRGTP</sequence>
<dbReference type="PANTHER" id="PTHR46401">
    <property type="entry name" value="GLYCOSYLTRANSFERASE WBBK-RELATED"/>
    <property type="match status" value="1"/>
</dbReference>
<protein>
    <submittedName>
        <fullName evidence="3">Glycosyltransferase family 1 protein</fullName>
    </submittedName>
</protein>
<gene>
    <name evidence="3" type="ORF">EI684_20005</name>
</gene>